<dbReference type="PATRIC" id="fig|1429043.3.peg.3910"/>
<accession>A0A0D2GCG1</accession>
<dbReference type="InterPro" id="IPR047678">
    <property type="entry name" value="YjiM-like"/>
</dbReference>
<evidence type="ECO:0000256" key="1">
    <source>
        <dbReference type="ARBA" id="ARBA00005806"/>
    </source>
</evidence>
<dbReference type="InParanoid" id="A0A0D2GCG1"/>
<organism evidence="2 3">
    <name type="scientific">Dethiosulfatarculus sandiegensis</name>
    <dbReference type="NCBI Taxonomy" id="1429043"/>
    <lineage>
        <taxon>Bacteria</taxon>
        <taxon>Pseudomonadati</taxon>
        <taxon>Thermodesulfobacteriota</taxon>
        <taxon>Desulfarculia</taxon>
        <taxon>Desulfarculales</taxon>
        <taxon>Desulfarculaceae</taxon>
        <taxon>Dethiosulfatarculus</taxon>
    </lineage>
</organism>
<dbReference type="EMBL" id="AZAC01000029">
    <property type="protein sequence ID" value="KIX12592.1"/>
    <property type="molecule type" value="Genomic_DNA"/>
</dbReference>
<dbReference type="FunCoup" id="A0A0D2GCG1">
    <property type="interactions" value="1"/>
</dbReference>
<comment type="caution">
    <text evidence="2">The sequence shown here is derived from an EMBL/GenBank/DDBJ whole genome shotgun (WGS) entry which is preliminary data.</text>
</comment>
<dbReference type="PANTHER" id="PTHR30548">
    <property type="entry name" value="2-HYDROXYGLUTARYL-COA DEHYDRATASE, D-COMPONENT-RELATED"/>
    <property type="match status" value="1"/>
</dbReference>
<dbReference type="Gene3D" id="1.20.1270.370">
    <property type="match status" value="1"/>
</dbReference>
<dbReference type="OrthoDB" id="9810278at2"/>
<dbReference type="InterPro" id="IPR010327">
    <property type="entry name" value="FldB/FldC_alpha/beta"/>
</dbReference>
<evidence type="ECO:0000313" key="3">
    <source>
        <dbReference type="Proteomes" id="UP000032233"/>
    </source>
</evidence>
<gene>
    <name evidence="2" type="ORF">X474_18480</name>
</gene>
<sequence>MQNDYTQMWTDLGLDLQAHDQLLEVLGQGYEQVFMSQANRPEGMAYFDFVMSEVHGLRIKELMDAKAEGRKVVGSFCVFVPEEIVLAVDGILVGLCTGADFATEEVDKILPRNTCALIKSAFGFKLGKVCPYLESADLIVGENTCDGKKKSYETLAGLVPALYVMDLPQTKSLRARELMQAEMKRFFHKMEEISGVTIDAARLKKGIQLVTEKRKALHRLNELRKNDPAPISGLDALLINQVQFYDDPVRFTASLNKLCDELETRVAEGKGAFAKGTPRVMVSGCPMAVPNWKLPMIIESTGAVIVGEESCVGERGTRNLVSDGEESLDELMEALVDRYFKIDCAIFTPNPERLDHVKEMTGRYNAQGVIHYSLQFCQPYQTESIPLEKSLENEKIKTLRLETDYSQEDIEQLRTRVEAFVEMIA</sequence>
<proteinExistence type="inferred from homology"/>
<dbReference type="RefSeq" id="WP_044350479.1">
    <property type="nucleotide sequence ID" value="NZ_AZAC01000029.1"/>
</dbReference>
<dbReference type="STRING" id="1429043.X474_18480"/>
<dbReference type="NCBIfam" id="NF040772">
    <property type="entry name" value="double_cubane"/>
    <property type="match status" value="1"/>
</dbReference>
<reference evidence="2 3" key="1">
    <citation type="submission" date="2013-11" db="EMBL/GenBank/DDBJ databases">
        <title>Metagenomic analysis of a methanogenic consortium involved in long chain n-alkane degradation.</title>
        <authorList>
            <person name="Davidova I.A."/>
            <person name="Callaghan A.V."/>
            <person name="Wawrik B."/>
            <person name="Pruitt S."/>
            <person name="Marks C."/>
            <person name="Duncan K.E."/>
            <person name="Suflita J.M."/>
        </authorList>
    </citation>
    <scope>NUCLEOTIDE SEQUENCE [LARGE SCALE GENOMIC DNA]</scope>
    <source>
        <strain evidence="2 3">SPR</strain>
    </source>
</reference>
<evidence type="ECO:0000313" key="2">
    <source>
        <dbReference type="EMBL" id="KIX12592.1"/>
    </source>
</evidence>
<dbReference type="Gene3D" id="3.40.50.11900">
    <property type="match status" value="1"/>
</dbReference>
<name>A0A0D2GCG1_9BACT</name>
<dbReference type="AlphaFoldDB" id="A0A0D2GCG1"/>
<comment type="similarity">
    <text evidence="1">Belongs to the FldB/FldC dehydratase alpha/beta subunit family.</text>
</comment>
<keyword evidence="3" id="KW-1185">Reference proteome</keyword>
<dbReference type="Pfam" id="PF06050">
    <property type="entry name" value="HGD-D"/>
    <property type="match status" value="1"/>
</dbReference>
<dbReference type="Gene3D" id="3.40.50.11890">
    <property type="match status" value="1"/>
</dbReference>
<protein>
    <submittedName>
        <fullName evidence="2">3-hydroxyacyl-ACP dehydratase</fullName>
    </submittedName>
</protein>
<dbReference type="Proteomes" id="UP000032233">
    <property type="component" value="Unassembled WGS sequence"/>
</dbReference>
<dbReference type="PANTHER" id="PTHR30548:SF1">
    <property type="entry name" value="DEHYDRATASE SUBUNIT MJ0007-RELATED"/>
    <property type="match status" value="1"/>
</dbReference>